<keyword evidence="4" id="KW-1185">Reference proteome</keyword>
<dbReference type="Gene3D" id="3.40.50.720">
    <property type="entry name" value="NAD(P)-binding Rossmann-like Domain"/>
    <property type="match status" value="1"/>
</dbReference>
<organism evidence="3 4">
    <name type="scientific">Pendulispora brunnea</name>
    <dbReference type="NCBI Taxonomy" id="2905690"/>
    <lineage>
        <taxon>Bacteria</taxon>
        <taxon>Pseudomonadati</taxon>
        <taxon>Myxococcota</taxon>
        <taxon>Myxococcia</taxon>
        <taxon>Myxococcales</taxon>
        <taxon>Sorangiineae</taxon>
        <taxon>Pendulisporaceae</taxon>
        <taxon>Pendulispora</taxon>
    </lineage>
</organism>
<dbReference type="SUPFAM" id="SSF51735">
    <property type="entry name" value="NAD(P)-binding Rossmann-fold domains"/>
    <property type="match status" value="1"/>
</dbReference>
<dbReference type="Proteomes" id="UP001379533">
    <property type="component" value="Chromosome"/>
</dbReference>
<dbReference type="PRINTS" id="PR00081">
    <property type="entry name" value="GDHRDH"/>
</dbReference>
<proteinExistence type="inferred from homology"/>
<dbReference type="CDD" id="cd05233">
    <property type="entry name" value="SDR_c"/>
    <property type="match status" value="1"/>
</dbReference>
<dbReference type="EMBL" id="CP089982">
    <property type="protein sequence ID" value="WXA90763.1"/>
    <property type="molecule type" value="Genomic_DNA"/>
</dbReference>
<sequence length="270" mass="28909">MDLQLQGKTALVTGSTLGIGKALAARLFREGAKVIVTGRSQGSVERTVTELRALDPRRDPRDIRGIAADLGTAEGTEAALRILADGPKIDILVNNVGYFEFKPFPEVTDADWLSMWELNVMSGIRLTRAILPGMLERNSGRVIFVSSEVALKPYPEMIHYSVTKTAQVSLARGLAELTKGTQVTVNSVIVGPTQTEGVDTFLEKIAAGVGKTLEEVKNGFFRPEMNGASLLQRFATAEEIADVIAFLSSPLSAAINGAAQRADGGLVRVI</sequence>
<protein>
    <submittedName>
        <fullName evidence="3">SDR family oxidoreductase</fullName>
    </submittedName>
</protein>
<dbReference type="InterPro" id="IPR036291">
    <property type="entry name" value="NAD(P)-bd_dom_sf"/>
</dbReference>
<dbReference type="PRINTS" id="PR00080">
    <property type="entry name" value="SDRFAMILY"/>
</dbReference>
<comment type="similarity">
    <text evidence="1 2">Belongs to the short-chain dehydrogenases/reductases (SDR) family.</text>
</comment>
<gene>
    <name evidence="3" type="ORF">LZC95_30450</name>
</gene>
<dbReference type="Pfam" id="PF00106">
    <property type="entry name" value="adh_short"/>
    <property type="match status" value="1"/>
</dbReference>
<evidence type="ECO:0000256" key="1">
    <source>
        <dbReference type="ARBA" id="ARBA00006484"/>
    </source>
</evidence>
<evidence type="ECO:0000256" key="2">
    <source>
        <dbReference type="RuleBase" id="RU000363"/>
    </source>
</evidence>
<dbReference type="InterPro" id="IPR050259">
    <property type="entry name" value="SDR"/>
</dbReference>
<dbReference type="RefSeq" id="WP_394841382.1">
    <property type="nucleotide sequence ID" value="NZ_CP089982.1"/>
</dbReference>
<accession>A0ABZ2JWA2</accession>
<evidence type="ECO:0000313" key="4">
    <source>
        <dbReference type="Proteomes" id="UP001379533"/>
    </source>
</evidence>
<dbReference type="PANTHER" id="PTHR42879">
    <property type="entry name" value="3-OXOACYL-(ACYL-CARRIER-PROTEIN) REDUCTASE"/>
    <property type="match status" value="1"/>
</dbReference>
<name>A0ABZ2JWA2_9BACT</name>
<reference evidence="3 4" key="1">
    <citation type="submission" date="2021-12" db="EMBL/GenBank/DDBJ databases">
        <title>Discovery of the Pendulisporaceae a myxobacterial family with distinct sporulation behavior and unique specialized metabolism.</title>
        <authorList>
            <person name="Garcia R."/>
            <person name="Popoff A."/>
            <person name="Bader C.D."/>
            <person name="Loehr J."/>
            <person name="Walesch S."/>
            <person name="Walt C."/>
            <person name="Boldt J."/>
            <person name="Bunk B."/>
            <person name="Haeckl F.J.F.P.J."/>
            <person name="Gunesch A.P."/>
            <person name="Birkelbach J."/>
            <person name="Nuebel U."/>
            <person name="Pietschmann T."/>
            <person name="Bach T."/>
            <person name="Mueller R."/>
        </authorList>
    </citation>
    <scope>NUCLEOTIDE SEQUENCE [LARGE SCALE GENOMIC DNA]</scope>
    <source>
        <strain evidence="3 4">MSr12523</strain>
    </source>
</reference>
<evidence type="ECO:0000313" key="3">
    <source>
        <dbReference type="EMBL" id="WXA90763.1"/>
    </source>
</evidence>
<dbReference type="InterPro" id="IPR002347">
    <property type="entry name" value="SDR_fam"/>
</dbReference>